<evidence type="ECO:0000313" key="5">
    <source>
        <dbReference type="EMBL" id="KKR91678.1"/>
    </source>
</evidence>
<evidence type="ECO:0000313" key="6">
    <source>
        <dbReference type="Proteomes" id="UP000034676"/>
    </source>
</evidence>
<feature type="domain" description="HIT" evidence="4">
    <location>
        <begin position="1"/>
        <end position="103"/>
    </location>
</feature>
<dbReference type="PROSITE" id="PS51084">
    <property type="entry name" value="HIT_2"/>
    <property type="match status" value="1"/>
</dbReference>
<dbReference type="Gene3D" id="3.30.428.10">
    <property type="entry name" value="HIT-like"/>
    <property type="match status" value="1"/>
</dbReference>
<dbReference type="PANTHER" id="PTHR46648">
    <property type="entry name" value="HIT FAMILY PROTEIN 1"/>
    <property type="match status" value="1"/>
</dbReference>
<evidence type="ECO:0000256" key="3">
    <source>
        <dbReference type="PROSITE-ProRule" id="PRU00464"/>
    </source>
</evidence>
<dbReference type="InterPro" id="IPR036265">
    <property type="entry name" value="HIT-like_sf"/>
</dbReference>
<evidence type="ECO:0000256" key="2">
    <source>
        <dbReference type="PIRSR" id="PIRSR601310-3"/>
    </source>
</evidence>
<comment type="caution">
    <text evidence="5">The sequence shown here is derived from an EMBL/GenBank/DDBJ whole genome shotgun (WGS) entry which is preliminary data.</text>
</comment>
<proteinExistence type="predicted"/>
<organism evidence="5 6">
    <name type="scientific">Candidatus Woesebacteria bacterium GW2011_GWA1_41_13b</name>
    <dbReference type="NCBI Taxonomy" id="1618555"/>
    <lineage>
        <taxon>Bacteria</taxon>
        <taxon>Candidatus Woeseibacteriota</taxon>
    </lineage>
</organism>
<gene>
    <name evidence="5" type="ORF">UU42_C0008G0014</name>
</gene>
<dbReference type="InterPro" id="IPR001310">
    <property type="entry name" value="Histidine_triad_HIT"/>
</dbReference>
<protein>
    <submittedName>
        <fullName evidence="5">Histidine triad (HIT) protein</fullName>
    </submittedName>
</protein>
<dbReference type="GO" id="GO:0003824">
    <property type="term" value="F:catalytic activity"/>
    <property type="evidence" value="ECO:0007669"/>
    <property type="project" value="InterPro"/>
</dbReference>
<dbReference type="PANTHER" id="PTHR46648:SF1">
    <property type="entry name" value="ADENOSINE 5'-MONOPHOSPHORAMIDASE HNT1"/>
    <property type="match status" value="1"/>
</dbReference>
<dbReference type="GO" id="GO:0009117">
    <property type="term" value="P:nucleotide metabolic process"/>
    <property type="evidence" value="ECO:0007669"/>
    <property type="project" value="TreeGrafter"/>
</dbReference>
<feature type="active site" description="Tele-AMP-histidine intermediate" evidence="1">
    <location>
        <position position="90"/>
    </location>
</feature>
<sequence>MMKQDDIFYRDDLVMAVINSKFVGNNPGHAIVVPLKHYENLYELPEKEANQIMKVAKEVAIAMKEVRKSDGVMIQQNNEPASGQHAFHYHMHIFPRFEEDHFGENRSNVRVANPKEREPFSSAMKEYFSKRKV</sequence>
<evidence type="ECO:0000259" key="4">
    <source>
        <dbReference type="PROSITE" id="PS51084"/>
    </source>
</evidence>
<dbReference type="SUPFAM" id="SSF54197">
    <property type="entry name" value="HIT-like"/>
    <property type="match status" value="1"/>
</dbReference>
<accession>A0A0G0USI3</accession>
<dbReference type="Proteomes" id="UP000034676">
    <property type="component" value="Unassembled WGS sequence"/>
</dbReference>
<reference evidence="5 6" key="1">
    <citation type="journal article" date="2015" name="Nature">
        <title>rRNA introns, odd ribosomes, and small enigmatic genomes across a large radiation of phyla.</title>
        <authorList>
            <person name="Brown C.T."/>
            <person name="Hug L.A."/>
            <person name="Thomas B.C."/>
            <person name="Sharon I."/>
            <person name="Castelle C.J."/>
            <person name="Singh A."/>
            <person name="Wilkins M.J."/>
            <person name="Williams K.H."/>
            <person name="Banfield J.F."/>
        </authorList>
    </citation>
    <scope>NUCLEOTIDE SEQUENCE [LARGE SCALE GENOMIC DNA]</scope>
</reference>
<dbReference type="Pfam" id="PF01230">
    <property type="entry name" value="HIT"/>
    <property type="match status" value="1"/>
</dbReference>
<dbReference type="EMBL" id="LCAO01000008">
    <property type="protein sequence ID" value="KKR91678.1"/>
    <property type="molecule type" value="Genomic_DNA"/>
</dbReference>
<dbReference type="AlphaFoldDB" id="A0A0G0USI3"/>
<feature type="short sequence motif" description="Histidine triad motif" evidence="2 3">
    <location>
        <begin position="88"/>
        <end position="92"/>
    </location>
</feature>
<dbReference type="InterPro" id="IPR011146">
    <property type="entry name" value="HIT-like"/>
</dbReference>
<evidence type="ECO:0000256" key="1">
    <source>
        <dbReference type="PIRSR" id="PIRSR601310-1"/>
    </source>
</evidence>
<name>A0A0G0USI3_9BACT</name>